<accession>A0A7J9L226</accession>
<keyword evidence="1" id="KW-0472">Membrane</keyword>
<comment type="caution">
    <text evidence="2">The sequence shown here is derived from an EMBL/GenBank/DDBJ whole genome shotgun (WGS) entry which is preliminary data.</text>
</comment>
<keyword evidence="1" id="KW-1133">Transmembrane helix</keyword>
<name>A0A7J9L226_GOSSC</name>
<dbReference type="EMBL" id="JABFAF010000004">
    <property type="protein sequence ID" value="MBA0852780.1"/>
    <property type="molecule type" value="Genomic_DNA"/>
</dbReference>
<organism evidence="2 3">
    <name type="scientific">Gossypium schwendimanii</name>
    <name type="common">Cotton</name>
    <dbReference type="NCBI Taxonomy" id="34291"/>
    <lineage>
        <taxon>Eukaryota</taxon>
        <taxon>Viridiplantae</taxon>
        <taxon>Streptophyta</taxon>
        <taxon>Embryophyta</taxon>
        <taxon>Tracheophyta</taxon>
        <taxon>Spermatophyta</taxon>
        <taxon>Magnoliopsida</taxon>
        <taxon>eudicotyledons</taxon>
        <taxon>Gunneridae</taxon>
        <taxon>Pentapetalae</taxon>
        <taxon>rosids</taxon>
        <taxon>malvids</taxon>
        <taxon>Malvales</taxon>
        <taxon>Malvaceae</taxon>
        <taxon>Malvoideae</taxon>
        <taxon>Gossypium</taxon>
    </lineage>
</organism>
<gene>
    <name evidence="2" type="ORF">Goshw_009742</name>
</gene>
<reference evidence="2 3" key="1">
    <citation type="journal article" date="2019" name="Genome Biol. Evol.">
        <title>Insights into the evolution of the New World diploid cottons (Gossypium, subgenus Houzingenia) based on genome sequencing.</title>
        <authorList>
            <person name="Grover C.E."/>
            <person name="Arick M.A. 2nd"/>
            <person name="Thrash A."/>
            <person name="Conover J.L."/>
            <person name="Sanders W.S."/>
            <person name="Peterson D.G."/>
            <person name="Frelichowski J.E."/>
            <person name="Scheffler J.A."/>
            <person name="Scheffler B.E."/>
            <person name="Wendel J.F."/>
        </authorList>
    </citation>
    <scope>NUCLEOTIDE SEQUENCE [LARGE SCALE GENOMIC DNA]</scope>
    <source>
        <strain evidence="2">1</strain>
        <tissue evidence="2">Leaf</tissue>
    </source>
</reference>
<feature type="transmembrane region" description="Helical" evidence="1">
    <location>
        <begin position="20"/>
        <end position="40"/>
    </location>
</feature>
<dbReference type="AlphaFoldDB" id="A0A7J9L226"/>
<evidence type="ECO:0000313" key="2">
    <source>
        <dbReference type="EMBL" id="MBA0852780.1"/>
    </source>
</evidence>
<evidence type="ECO:0000256" key="1">
    <source>
        <dbReference type="SAM" id="Phobius"/>
    </source>
</evidence>
<feature type="non-terminal residue" evidence="2">
    <location>
        <position position="54"/>
    </location>
</feature>
<keyword evidence="3" id="KW-1185">Reference proteome</keyword>
<protein>
    <submittedName>
        <fullName evidence="2">Uncharacterized protein</fullName>
    </submittedName>
</protein>
<sequence>KDYSPNRLLAYYLIARNRHYTPSVLIRYSALFSSFIFHFLSSSSSFQFSHVSLQ</sequence>
<dbReference type="Proteomes" id="UP000593576">
    <property type="component" value="Unassembled WGS sequence"/>
</dbReference>
<keyword evidence="1" id="KW-0812">Transmembrane</keyword>
<proteinExistence type="predicted"/>
<feature type="non-terminal residue" evidence="2">
    <location>
        <position position="1"/>
    </location>
</feature>
<evidence type="ECO:0000313" key="3">
    <source>
        <dbReference type="Proteomes" id="UP000593576"/>
    </source>
</evidence>